<accession>A0AAD6J811</accession>
<keyword evidence="3" id="KW-1185">Reference proteome</keyword>
<comment type="caution">
    <text evidence="2">The sequence shown here is derived from an EMBL/GenBank/DDBJ whole genome shotgun (WGS) entry which is preliminary data.</text>
</comment>
<dbReference type="EMBL" id="JAQGDS010000001">
    <property type="protein sequence ID" value="KAJ6264481.1"/>
    <property type="molecule type" value="Genomic_DNA"/>
</dbReference>
<name>A0AAD6J811_DREDA</name>
<dbReference type="Proteomes" id="UP001221413">
    <property type="component" value="Unassembled WGS sequence"/>
</dbReference>
<feature type="region of interest" description="Disordered" evidence="1">
    <location>
        <begin position="53"/>
        <end position="76"/>
    </location>
</feature>
<proteinExistence type="predicted"/>
<reference evidence="2" key="1">
    <citation type="submission" date="2023-01" db="EMBL/GenBank/DDBJ databases">
        <title>The chitinases involved in constricting ring structure development in the nematode-trapping fungus Drechslerella dactyloides.</title>
        <authorList>
            <person name="Wang R."/>
            <person name="Zhang L."/>
            <person name="Tang P."/>
            <person name="Li S."/>
            <person name="Liang L."/>
        </authorList>
    </citation>
    <scope>NUCLEOTIDE SEQUENCE</scope>
    <source>
        <strain evidence="2">YMF1.00031</strain>
    </source>
</reference>
<evidence type="ECO:0000313" key="2">
    <source>
        <dbReference type="EMBL" id="KAJ6264481.1"/>
    </source>
</evidence>
<evidence type="ECO:0000256" key="1">
    <source>
        <dbReference type="SAM" id="MobiDB-lite"/>
    </source>
</evidence>
<protein>
    <submittedName>
        <fullName evidence="2">Uncharacterized protein</fullName>
    </submittedName>
</protein>
<organism evidence="2 3">
    <name type="scientific">Drechslerella dactyloides</name>
    <name type="common">Nematode-trapping fungus</name>
    <name type="synonym">Arthrobotrys dactyloides</name>
    <dbReference type="NCBI Taxonomy" id="74499"/>
    <lineage>
        <taxon>Eukaryota</taxon>
        <taxon>Fungi</taxon>
        <taxon>Dikarya</taxon>
        <taxon>Ascomycota</taxon>
        <taxon>Pezizomycotina</taxon>
        <taxon>Orbiliomycetes</taxon>
        <taxon>Orbiliales</taxon>
        <taxon>Orbiliaceae</taxon>
        <taxon>Drechslerella</taxon>
    </lineage>
</organism>
<sequence>MELRLRWELEMVEDVCDGGRKKDESKMRERGIFMYLSPPAKSAAVSRYQRRNRDGQLAAAVAPGDKVPQFPPSDNI</sequence>
<dbReference type="AlphaFoldDB" id="A0AAD6J811"/>
<evidence type="ECO:0000313" key="3">
    <source>
        <dbReference type="Proteomes" id="UP001221413"/>
    </source>
</evidence>
<gene>
    <name evidence="2" type="ORF">Dda_0627</name>
</gene>